<gene>
    <name evidence="1" type="ORF">METZ01_LOCUS151914</name>
</gene>
<organism evidence="1">
    <name type="scientific">marine metagenome</name>
    <dbReference type="NCBI Taxonomy" id="408172"/>
    <lineage>
        <taxon>unclassified sequences</taxon>
        <taxon>metagenomes</taxon>
        <taxon>ecological metagenomes</taxon>
    </lineage>
</organism>
<protein>
    <recommendedName>
        <fullName evidence="2">Cell shape determination protein CcmA</fullName>
    </recommendedName>
</protein>
<reference evidence="1" key="1">
    <citation type="submission" date="2018-05" db="EMBL/GenBank/DDBJ databases">
        <authorList>
            <person name="Lanie J.A."/>
            <person name="Ng W.-L."/>
            <person name="Kazmierczak K.M."/>
            <person name="Andrzejewski T.M."/>
            <person name="Davidsen T.M."/>
            <person name="Wayne K.J."/>
            <person name="Tettelin H."/>
            <person name="Glass J.I."/>
            <person name="Rusch D."/>
            <person name="Podicherti R."/>
            <person name="Tsui H.-C.T."/>
            <person name="Winkler M.E."/>
        </authorList>
    </citation>
    <scope>NUCLEOTIDE SEQUENCE</scope>
</reference>
<name>A0A382ABX3_9ZZZZ</name>
<sequence length="142" mass="15504">MLENLLKKCKNKKTTRIDSLIGQNTEIQGEIRFSGGVHIDGKIKGKLIGENDGSSLLSQSEHGEIEGEVRSPYIVINGIVNGDVHASRHIELLSNAKIKGNVYYNLVELSIGAEVNGKLVHTPAKPEEEEVELGLNYNEVGD</sequence>
<evidence type="ECO:0000313" key="1">
    <source>
        <dbReference type="EMBL" id="SVA99060.1"/>
    </source>
</evidence>
<dbReference type="InterPro" id="IPR007607">
    <property type="entry name" value="BacA/B"/>
</dbReference>
<dbReference type="PANTHER" id="PTHR35024:SF4">
    <property type="entry name" value="POLYMER-FORMING CYTOSKELETAL PROTEIN"/>
    <property type="match status" value="1"/>
</dbReference>
<proteinExistence type="predicted"/>
<dbReference type="AlphaFoldDB" id="A0A382ABX3"/>
<dbReference type="PANTHER" id="PTHR35024">
    <property type="entry name" value="HYPOTHETICAL CYTOSOLIC PROTEIN"/>
    <property type="match status" value="1"/>
</dbReference>
<accession>A0A382ABX3</accession>
<dbReference type="Pfam" id="PF04519">
    <property type="entry name" value="Bactofilin"/>
    <property type="match status" value="1"/>
</dbReference>
<dbReference type="EMBL" id="UINC01024764">
    <property type="protein sequence ID" value="SVA99060.1"/>
    <property type="molecule type" value="Genomic_DNA"/>
</dbReference>
<evidence type="ECO:0008006" key="2">
    <source>
        <dbReference type="Google" id="ProtNLM"/>
    </source>
</evidence>